<proteinExistence type="inferred from homology"/>
<dbReference type="InterPro" id="IPR007648">
    <property type="entry name" value="ATPase_inhibitor_mt"/>
</dbReference>
<dbReference type="Proteomes" id="UP001324427">
    <property type="component" value="Unassembled WGS sequence"/>
</dbReference>
<evidence type="ECO:0000313" key="7">
    <source>
        <dbReference type="Proteomes" id="UP001324427"/>
    </source>
</evidence>
<protein>
    <recommendedName>
        <fullName evidence="4">ATPase inhibitor, mitochondrial</fullName>
    </recommendedName>
</protein>
<feature type="compositionally biased region" description="Gly residues" evidence="5">
    <location>
        <begin position="34"/>
        <end position="44"/>
    </location>
</feature>
<evidence type="ECO:0000256" key="3">
    <source>
        <dbReference type="ARBA" id="ARBA00023128"/>
    </source>
</evidence>
<comment type="similarity">
    <text evidence="2 4">Belongs to the ATPase inhibitor family.</text>
</comment>
<evidence type="ECO:0000256" key="5">
    <source>
        <dbReference type="SAM" id="MobiDB-lite"/>
    </source>
</evidence>
<comment type="caution">
    <text evidence="6">The sequence shown here is derived from an EMBL/GenBank/DDBJ whole genome shotgun (WGS) entry which is preliminary data.</text>
</comment>
<feature type="region of interest" description="Disordered" evidence="5">
    <location>
        <begin position="82"/>
        <end position="101"/>
    </location>
</feature>
<gene>
    <name evidence="6" type="ORF">LTR36_008678</name>
</gene>
<dbReference type="Pfam" id="PF04568">
    <property type="entry name" value="IATP"/>
    <property type="match status" value="1"/>
</dbReference>
<sequence length="101" mass="11194">MSSLRTLTRALPRQLPTTSTRTFSAVTRHMAAGDTGGTRSGGAAQGDAFSKRERANEDYEIRRREMDKLEALKRKIADNEAQLAKDRQEVEGLSKEEGGKQ</sequence>
<accession>A0AAV9JTR1</accession>
<comment type="function">
    <text evidence="4">Inhibits the enzyme activity of ATPase.</text>
</comment>
<name>A0AAV9JTR1_9PEZI</name>
<comment type="subcellular location">
    <subcellularLocation>
        <location evidence="1">Mitochondrion</location>
    </subcellularLocation>
</comment>
<evidence type="ECO:0000256" key="2">
    <source>
        <dbReference type="ARBA" id="ARBA00010901"/>
    </source>
</evidence>
<keyword evidence="3" id="KW-0496">Mitochondrion</keyword>
<keyword evidence="7" id="KW-1185">Reference proteome</keyword>
<dbReference type="Gene3D" id="1.20.5.500">
    <property type="entry name" value="Single helix bin"/>
    <property type="match status" value="1"/>
</dbReference>
<dbReference type="GO" id="GO:0042030">
    <property type="term" value="F:ATPase inhibitor activity"/>
    <property type="evidence" value="ECO:0007669"/>
    <property type="project" value="InterPro"/>
</dbReference>
<reference evidence="6 7" key="1">
    <citation type="submission" date="2021-11" db="EMBL/GenBank/DDBJ databases">
        <title>Black yeast isolated from Biological Soil Crust.</title>
        <authorList>
            <person name="Kurbessoian T."/>
        </authorList>
    </citation>
    <scope>NUCLEOTIDE SEQUENCE [LARGE SCALE GENOMIC DNA]</scope>
    <source>
        <strain evidence="6 7">CCFEE 5522</strain>
    </source>
</reference>
<feature type="region of interest" description="Disordered" evidence="5">
    <location>
        <begin position="31"/>
        <end position="59"/>
    </location>
</feature>
<dbReference type="GO" id="GO:0005739">
    <property type="term" value="C:mitochondrion"/>
    <property type="evidence" value="ECO:0007669"/>
    <property type="project" value="UniProtKB-SubCell"/>
</dbReference>
<dbReference type="EMBL" id="JAVFHQ010000006">
    <property type="protein sequence ID" value="KAK4548905.1"/>
    <property type="molecule type" value="Genomic_DNA"/>
</dbReference>
<evidence type="ECO:0000256" key="1">
    <source>
        <dbReference type="ARBA" id="ARBA00004173"/>
    </source>
</evidence>
<evidence type="ECO:0000313" key="6">
    <source>
        <dbReference type="EMBL" id="KAK4548905.1"/>
    </source>
</evidence>
<organism evidence="6 7">
    <name type="scientific">Oleoguttula mirabilis</name>
    <dbReference type="NCBI Taxonomy" id="1507867"/>
    <lineage>
        <taxon>Eukaryota</taxon>
        <taxon>Fungi</taxon>
        <taxon>Dikarya</taxon>
        <taxon>Ascomycota</taxon>
        <taxon>Pezizomycotina</taxon>
        <taxon>Dothideomycetes</taxon>
        <taxon>Dothideomycetidae</taxon>
        <taxon>Mycosphaerellales</taxon>
        <taxon>Teratosphaeriaceae</taxon>
        <taxon>Oleoguttula</taxon>
    </lineage>
</organism>
<evidence type="ECO:0000256" key="4">
    <source>
        <dbReference type="RuleBase" id="RU368087"/>
    </source>
</evidence>
<feature type="compositionally biased region" description="Basic and acidic residues" evidence="5">
    <location>
        <begin position="49"/>
        <end position="59"/>
    </location>
</feature>
<dbReference type="AlphaFoldDB" id="A0AAV9JTR1"/>